<comment type="cofactor">
    <cofactor evidence="1">
        <name>[2Fe-2S] cluster</name>
        <dbReference type="ChEBI" id="CHEBI:190135"/>
    </cofactor>
</comment>
<keyword evidence="4" id="KW-1185">Reference proteome</keyword>
<dbReference type="PROSITE" id="PS51384">
    <property type="entry name" value="FAD_FR"/>
    <property type="match status" value="1"/>
</dbReference>
<dbReference type="InterPro" id="IPR008333">
    <property type="entry name" value="Cbr1-like_FAD-bd_dom"/>
</dbReference>
<dbReference type="PANTHER" id="PTHR47354:SF5">
    <property type="entry name" value="PROTEIN RFBI"/>
    <property type="match status" value="1"/>
</dbReference>
<dbReference type="AlphaFoldDB" id="A0AB38TDB0"/>
<dbReference type="Proteomes" id="UP001060070">
    <property type="component" value="Chromosome"/>
</dbReference>
<proteinExistence type="predicted"/>
<gene>
    <name evidence="3" type="ORF">LRP29_02060</name>
</gene>
<protein>
    <submittedName>
        <fullName evidence="3">FAD-binding oxidoreductase</fullName>
    </submittedName>
</protein>
<dbReference type="InterPro" id="IPR050415">
    <property type="entry name" value="MRET"/>
</dbReference>
<name>A0AB38TDB0_9HYPH</name>
<dbReference type="Gene3D" id="3.40.50.80">
    <property type="entry name" value="Nucleotide-binding domain of ferredoxin-NADP reductase (FNR) module"/>
    <property type="match status" value="1"/>
</dbReference>
<dbReference type="SUPFAM" id="SSF63380">
    <property type="entry name" value="Riboflavin synthase domain-like"/>
    <property type="match status" value="1"/>
</dbReference>
<dbReference type="EMBL" id="CP088147">
    <property type="protein sequence ID" value="UTU52262.1"/>
    <property type="molecule type" value="Genomic_DNA"/>
</dbReference>
<evidence type="ECO:0000313" key="4">
    <source>
        <dbReference type="Proteomes" id="UP001060070"/>
    </source>
</evidence>
<evidence type="ECO:0000259" key="2">
    <source>
        <dbReference type="PROSITE" id="PS51384"/>
    </source>
</evidence>
<reference evidence="3 4" key="1">
    <citation type="journal article" date="2022" name="Microbiol. Resour. Announc.">
        <title>Complete Genome Sequence of Mesorhizobium ciceri Strain R30, a Rhizobium Used as a Commercial Inoculant for Chickpea in Argentina.</title>
        <authorList>
            <person name="Foresto E."/>
            <person name="Revale S."/>
            <person name="Primo E."/>
            <person name="Nievas F."/>
            <person name="Carezzano E."/>
            <person name="Puente M."/>
            <person name="Alzari P."/>
            <person name="Mart M."/>
            <person name="Ben-Assaya M."/>
            <person name="Mornico D."/>
            <person name="Santoro M."/>
            <person name="Mart F."/>
            <person name="Giordano W."/>
            <person name="Bogino P."/>
        </authorList>
    </citation>
    <scope>NUCLEOTIDE SEQUENCE [LARGE SCALE GENOMIC DNA]</scope>
    <source>
        <strain evidence="3 4">R30</strain>
    </source>
</reference>
<dbReference type="InterPro" id="IPR039261">
    <property type="entry name" value="FNR_nucleotide-bd"/>
</dbReference>
<dbReference type="Gene3D" id="2.40.30.10">
    <property type="entry name" value="Translation factors"/>
    <property type="match status" value="1"/>
</dbReference>
<dbReference type="PRINTS" id="PR00406">
    <property type="entry name" value="CYTB5RDTASE"/>
</dbReference>
<dbReference type="InterPro" id="IPR017938">
    <property type="entry name" value="Riboflavin_synthase-like_b-brl"/>
</dbReference>
<dbReference type="InterPro" id="IPR017927">
    <property type="entry name" value="FAD-bd_FR_type"/>
</dbReference>
<accession>A0AB38TDB0</accession>
<organism evidence="3 4">
    <name type="scientific">Mesorhizobium ciceri</name>
    <dbReference type="NCBI Taxonomy" id="39645"/>
    <lineage>
        <taxon>Bacteria</taxon>
        <taxon>Pseudomonadati</taxon>
        <taxon>Pseudomonadota</taxon>
        <taxon>Alphaproteobacteria</taxon>
        <taxon>Hyphomicrobiales</taxon>
        <taxon>Phyllobacteriaceae</taxon>
        <taxon>Mesorhizobium</taxon>
    </lineage>
</organism>
<dbReference type="SUPFAM" id="SSF52343">
    <property type="entry name" value="Ferredoxin reductase-like, C-terminal NADP-linked domain"/>
    <property type="match status" value="1"/>
</dbReference>
<dbReference type="PRINTS" id="PR00371">
    <property type="entry name" value="FPNCR"/>
</dbReference>
<dbReference type="RefSeq" id="WP_024501961.1">
    <property type="nucleotide sequence ID" value="NZ_CP088147.1"/>
</dbReference>
<evidence type="ECO:0000256" key="1">
    <source>
        <dbReference type="ARBA" id="ARBA00034078"/>
    </source>
</evidence>
<evidence type="ECO:0000313" key="3">
    <source>
        <dbReference type="EMBL" id="UTU52262.1"/>
    </source>
</evidence>
<sequence length="248" mass="27009">MSDTAAVQSPWQTAGIVRIEKRTPRVTSFFFQPSRPFAYRAGQHVDVRLTAPDGYQARRSYSIASAPETNGAIELAIEQLDDGEVSPFFHEVAAIGDEIELRGPLGGHFVWPKDESGPLVMVGGGSGVVPLMSMIRHRAARNSAVPVVLVFSVRVWDEVIFRDELIALDERQDGFELVLTLTREAARRPADYARRVDVAMMAQAMARLPEPPGLAFVCGSNAFVSAAAQALIDAGVAAEIIRTERYGV</sequence>
<dbReference type="Pfam" id="PF00970">
    <property type="entry name" value="FAD_binding_6"/>
    <property type="match status" value="1"/>
</dbReference>
<dbReference type="InterPro" id="IPR001709">
    <property type="entry name" value="Flavoprot_Pyr_Nucl_cyt_Rdtase"/>
</dbReference>
<dbReference type="Pfam" id="PF00175">
    <property type="entry name" value="NAD_binding_1"/>
    <property type="match status" value="1"/>
</dbReference>
<dbReference type="PANTHER" id="PTHR47354">
    <property type="entry name" value="NADH OXIDOREDUCTASE HCR"/>
    <property type="match status" value="1"/>
</dbReference>
<feature type="domain" description="FAD-binding FR-type" evidence="2">
    <location>
        <begin position="9"/>
        <end position="111"/>
    </location>
</feature>
<dbReference type="InterPro" id="IPR001433">
    <property type="entry name" value="OxRdtase_FAD/NAD-bd"/>
</dbReference>
<dbReference type="GO" id="GO:0016491">
    <property type="term" value="F:oxidoreductase activity"/>
    <property type="evidence" value="ECO:0007669"/>
    <property type="project" value="InterPro"/>
</dbReference>